<gene>
    <name evidence="2" type="ORF">SEMRO_85_G045250.1</name>
</gene>
<name>A0A9N8H886_9STRA</name>
<dbReference type="Proteomes" id="UP001153069">
    <property type="component" value="Unassembled WGS sequence"/>
</dbReference>
<dbReference type="EMBL" id="CAICTM010000084">
    <property type="protein sequence ID" value="CAB9500503.1"/>
    <property type="molecule type" value="Genomic_DNA"/>
</dbReference>
<feature type="signal peptide" evidence="1">
    <location>
        <begin position="1"/>
        <end position="18"/>
    </location>
</feature>
<evidence type="ECO:0000313" key="2">
    <source>
        <dbReference type="EMBL" id="CAB9500503.1"/>
    </source>
</evidence>
<evidence type="ECO:0000313" key="3">
    <source>
        <dbReference type="Proteomes" id="UP001153069"/>
    </source>
</evidence>
<keyword evidence="3" id="KW-1185">Reference proteome</keyword>
<evidence type="ECO:0000256" key="1">
    <source>
        <dbReference type="SAM" id="SignalP"/>
    </source>
</evidence>
<proteinExistence type="predicted"/>
<comment type="caution">
    <text evidence="2">The sequence shown here is derived from an EMBL/GenBank/DDBJ whole genome shotgun (WGS) entry which is preliminary data.</text>
</comment>
<accession>A0A9N8H886</accession>
<sequence length="391" mass="41841">MKFITPLLLLLVPALAMAAEGSEQRDLQITDWHVTIKTLQDQGFTFETGTGNGAASANIKIKVTDLCRKDTANRQPVGHWFPTTNVTGIEVDHGGIINNPGADNAVDFRFIEGIAGNNLIYRDAGDAVNAIVEFCVEVGLYDADTLIDYAEVLLTYNVNLVTQVPELTGYTVTQAEDFTDAEDTNLSFDGTLLAYFCDPDSYTILTNDGSDAVTTQGSTLNVCFRVETGQFQVKDIMEFTVKNAEAAEPSQLIITDSAPASTIFSTKKCVDEGNDNNVCLVSFLLFADFYDYEALTLTGVGSILLELGGTAAAPPGRRSLRKQNVQIVDGHRKLQSEVTETVDVQPQPFAVEKNHGAGSSADTAMASLAAFGAIAGAALALKTPQGPLTMT</sequence>
<dbReference type="AlphaFoldDB" id="A0A9N8H886"/>
<feature type="chain" id="PRO_5040236476" evidence="1">
    <location>
        <begin position="19"/>
        <end position="391"/>
    </location>
</feature>
<organism evidence="2 3">
    <name type="scientific">Seminavis robusta</name>
    <dbReference type="NCBI Taxonomy" id="568900"/>
    <lineage>
        <taxon>Eukaryota</taxon>
        <taxon>Sar</taxon>
        <taxon>Stramenopiles</taxon>
        <taxon>Ochrophyta</taxon>
        <taxon>Bacillariophyta</taxon>
        <taxon>Bacillariophyceae</taxon>
        <taxon>Bacillariophycidae</taxon>
        <taxon>Naviculales</taxon>
        <taxon>Naviculaceae</taxon>
        <taxon>Seminavis</taxon>
    </lineage>
</organism>
<protein>
    <submittedName>
        <fullName evidence="2">Uncharacterized protein</fullName>
    </submittedName>
</protein>
<keyword evidence="1" id="KW-0732">Signal</keyword>
<reference evidence="2" key="1">
    <citation type="submission" date="2020-06" db="EMBL/GenBank/DDBJ databases">
        <authorList>
            <consortium name="Plant Systems Biology data submission"/>
        </authorList>
    </citation>
    <scope>NUCLEOTIDE SEQUENCE</scope>
    <source>
        <strain evidence="2">D6</strain>
    </source>
</reference>